<dbReference type="Proteomes" id="UP000663848">
    <property type="component" value="Unassembled WGS sequence"/>
</dbReference>
<dbReference type="AlphaFoldDB" id="A0A821Y1E1"/>
<protein>
    <submittedName>
        <fullName evidence="2">Uncharacterized protein</fullName>
    </submittedName>
</protein>
<organism evidence="2 3">
    <name type="scientific">Rotaria socialis</name>
    <dbReference type="NCBI Taxonomy" id="392032"/>
    <lineage>
        <taxon>Eukaryota</taxon>
        <taxon>Metazoa</taxon>
        <taxon>Spiralia</taxon>
        <taxon>Gnathifera</taxon>
        <taxon>Rotifera</taxon>
        <taxon>Eurotatoria</taxon>
        <taxon>Bdelloidea</taxon>
        <taxon>Philodinida</taxon>
        <taxon>Philodinidae</taxon>
        <taxon>Rotaria</taxon>
    </lineage>
</organism>
<evidence type="ECO:0000313" key="2">
    <source>
        <dbReference type="EMBL" id="CAF4951363.1"/>
    </source>
</evidence>
<reference evidence="2" key="1">
    <citation type="submission" date="2021-02" db="EMBL/GenBank/DDBJ databases">
        <authorList>
            <person name="Nowell W R."/>
        </authorList>
    </citation>
    <scope>NUCLEOTIDE SEQUENCE</scope>
</reference>
<feature type="non-terminal residue" evidence="2">
    <location>
        <position position="1"/>
    </location>
</feature>
<dbReference type="EMBL" id="CAJOBR010022990">
    <property type="protein sequence ID" value="CAF4951363.1"/>
    <property type="molecule type" value="Genomic_DNA"/>
</dbReference>
<name>A0A821Y1E1_9BILA</name>
<evidence type="ECO:0000313" key="3">
    <source>
        <dbReference type="Proteomes" id="UP000663848"/>
    </source>
</evidence>
<evidence type="ECO:0000256" key="1">
    <source>
        <dbReference type="SAM" id="Phobius"/>
    </source>
</evidence>
<sequence length="40" mass="4239">MVFLKGLFTSKRRLLLLTITVVSALAIAGVIAGLVVGLRK</sequence>
<gene>
    <name evidence="2" type="ORF">QYT958_LOCUS33505</name>
</gene>
<proteinExistence type="predicted"/>
<accession>A0A821Y1E1</accession>
<keyword evidence="1" id="KW-0812">Transmembrane</keyword>
<comment type="caution">
    <text evidence="2">The sequence shown here is derived from an EMBL/GenBank/DDBJ whole genome shotgun (WGS) entry which is preliminary data.</text>
</comment>
<keyword evidence="1" id="KW-0472">Membrane</keyword>
<keyword evidence="1" id="KW-1133">Transmembrane helix</keyword>
<feature type="transmembrane region" description="Helical" evidence="1">
    <location>
        <begin position="14"/>
        <end position="38"/>
    </location>
</feature>